<keyword evidence="1" id="KW-0812">Transmembrane</keyword>
<evidence type="ECO:0000313" key="2">
    <source>
        <dbReference type="EMBL" id="MFD2213435.1"/>
    </source>
</evidence>
<dbReference type="EMBL" id="JBHUIK010000001">
    <property type="protein sequence ID" value="MFD2213435.1"/>
    <property type="molecule type" value="Genomic_DNA"/>
</dbReference>
<keyword evidence="3" id="KW-1185">Reference proteome</keyword>
<gene>
    <name evidence="2" type="ORF">ACFSKK_06970</name>
</gene>
<evidence type="ECO:0000256" key="1">
    <source>
        <dbReference type="SAM" id="Phobius"/>
    </source>
</evidence>
<reference evidence="3" key="1">
    <citation type="journal article" date="2019" name="Int. J. Syst. Evol. Microbiol.">
        <title>The Global Catalogue of Microorganisms (GCM) 10K type strain sequencing project: providing services to taxonomists for standard genome sequencing and annotation.</title>
        <authorList>
            <consortium name="The Broad Institute Genomics Platform"/>
            <consortium name="The Broad Institute Genome Sequencing Center for Infectious Disease"/>
            <person name="Wu L."/>
            <person name="Ma J."/>
        </authorList>
    </citation>
    <scope>NUCLEOTIDE SEQUENCE [LARGE SCALE GENOMIC DNA]</scope>
    <source>
        <strain evidence="3">CGMCC 1.15474</strain>
    </source>
</reference>
<proteinExistence type="predicted"/>
<name>A0ABW5BXP4_9BACI</name>
<evidence type="ECO:0000313" key="3">
    <source>
        <dbReference type="Proteomes" id="UP001597318"/>
    </source>
</evidence>
<keyword evidence="1" id="KW-1133">Transmembrane helix</keyword>
<sequence length="73" mass="8228">MIATLMVVITLVSYLIIQHKKIAETKKGQKWILYGFTFFTMGASILFYLPYSLGGVTSYINRIVGTFTKMVIG</sequence>
<dbReference type="RefSeq" id="WP_247340853.1">
    <property type="nucleotide sequence ID" value="NZ_CP095550.1"/>
</dbReference>
<accession>A0ABW5BXP4</accession>
<keyword evidence="1" id="KW-0472">Membrane</keyword>
<protein>
    <submittedName>
        <fullName evidence="2">Uncharacterized protein</fullName>
    </submittedName>
</protein>
<dbReference type="Proteomes" id="UP001597318">
    <property type="component" value="Unassembled WGS sequence"/>
</dbReference>
<organism evidence="2 3">
    <name type="scientific">Metabacillus endolithicus</name>
    <dbReference type="NCBI Taxonomy" id="1535204"/>
    <lineage>
        <taxon>Bacteria</taxon>
        <taxon>Bacillati</taxon>
        <taxon>Bacillota</taxon>
        <taxon>Bacilli</taxon>
        <taxon>Bacillales</taxon>
        <taxon>Bacillaceae</taxon>
        <taxon>Metabacillus</taxon>
    </lineage>
</organism>
<comment type="caution">
    <text evidence="2">The sequence shown here is derived from an EMBL/GenBank/DDBJ whole genome shotgun (WGS) entry which is preliminary data.</text>
</comment>
<feature type="transmembrane region" description="Helical" evidence="1">
    <location>
        <begin position="31"/>
        <end position="51"/>
    </location>
</feature>